<name>A0A371E2A0_MUCPR</name>
<reference evidence="2" key="1">
    <citation type="submission" date="2018-05" db="EMBL/GenBank/DDBJ databases">
        <title>Draft genome of Mucuna pruriens seed.</title>
        <authorList>
            <person name="Nnadi N.E."/>
            <person name="Vos R."/>
            <person name="Hasami M.H."/>
            <person name="Devisetty U.K."/>
            <person name="Aguiy J.C."/>
        </authorList>
    </citation>
    <scope>NUCLEOTIDE SEQUENCE [LARGE SCALE GENOMIC DNA]</scope>
    <source>
        <strain evidence="2">JCA_2017</strain>
    </source>
</reference>
<proteinExistence type="predicted"/>
<evidence type="ECO:0000256" key="1">
    <source>
        <dbReference type="SAM" id="MobiDB-lite"/>
    </source>
</evidence>
<dbReference type="Proteomes" id="UP000257109">
    <property type="component" value="Unassembled WGS sequence"/>
</dbReference>
<dbReference type="EMBL" id="QJKJ01017065">
    <property type="protein sequence ID" value="RDX60176.1"/>
    <property type="molecule type" value="Genomic_DNA"/>
</dbReference>
<keyword evidence="3" id="KW-1185">Reference proteome</keyword>
<feature type="region of interest" description="Disordered" evidence="1">
    <location>
        <begin position="100"/>
        <end position="135"/>
    </location>
</feature>
<evidence type="ECO:0000313" key="3">
    <source>
        <dbReference type="Proteomes" id="UP000257109"/>
    </source>
</evidence>
<organism evidence="2 3">
    <name type="scientific">Mucuna pruriens</name>
    <name type="common">Velvet bean</name>
    <name type="synonym">Dolichos pruriens</name>
    <dbReference type="NCBI Taxonomy" id="157652"/>
    <lineage>
        <taxon>Eukaryota</taxon>
        <taxon>Viridiplantae</taxon>
        <taxon>Streptophyta</taxon>
        <taxon>Embryophyta</taxon>
        <taxon>Tracheophyta</taxon>
        <taxon>Spermatophyta</taxon>
        <taxon>Magnoliopsida</taxon>
        <taxon>eudicotyledons</taxon>
        <taxon>Gunneridae</taxon>
        <taxon>Pentapetalae</taxon>
        <taxon>rosids</taxon>
        <taxon>fabids</taxon>
        <taxon>Fabales</taxon>
        <taxon>Fabaceae</taxon>
        <taxon>Papilionoideae</taxon>
        <taxon>50 kb inversion clade</taxon>
        <taxon>NPAAA clade</taxon>
        <taxon>indigoferoid/millettioid clade</taxon>
        <taxon>Phaseoleae</taxon>
        <taxon>Mucuna</taxon>
    </lineage>
</organism>
<evidence type="ECO:0000313" key="2">
    <source>
        <dbReference type="EMBL" id="RDX60176.1"/>
    </source>
</evidence>
<gene>
    <name evidence="2" type="ORF">CR513_61705</name>
</gene>
<accession>A0A371E2A0</accession>
<feature type="non-terminal residue" evidence="2">
    <location>
        <position position="1"/>
    </location>
</feature>
<dbReference type="AlphaFoldDB" id="A0A371E2A0"/>
<dbReference type="OrthoDB" id="778454at2759"/>
<protein>
    <submittedName>
        <fullName evidence="2">Uncharacterized protein</fullName>
    </submittedName>
</protein>
<feature type="compositionally biased region" description="Basic and acidic residues" evidence="1">
    <location>
        <begin position="108"/>
        <end position="135"/>
    </location>
</feature>
<sequence>MTKRTKIDVYAETLSMEFGDTFVQFNIFEALKHLAKDHSIFNIDTIDGLVQEHMRMGTGSANMIDEVLEYPQYAQFSIADTNKPGVTRVATIVIDKFDSKNKVRKTKRAESDSKGKKKIESDSKGTEEGKTNSNM</sequence>
<comment type="caution">
    <text evidence="2">The sequence shown here is derived from an EMBL/GenBank/DDBJ whole genome shotgun (WGS) entry which is preliminary data.</text>
</comment>